<dbReference type="Proteomes" id="UP000014634">
    <property type="component" value="Unassembled WGS sequence"/>
</dbReference>
<comment type="caution">
    <text evidence="1">The sequence shown here is derived from an EMBL/GenBank/DDBJ whole genome shotgun (WGS) entry which is preliminary data.</text>
</comment>
<dbReference type="AlphaFoldDB" id="A0AA87TE44"/>
<gene>
    <name evidence="1" type="ORF">HMPREF9195_02309</name>
</gene>
<dbReference type="EMBL" id="ATFE01000016">
    <property type="protein sequence ID" value="EPF27808.1"/>
    <property type="molecule type" value="Genomic_DNA"/>
</dbReference>
<accession>A0AA87TE44</accession>
<protein>
    <submittedName>
        <fullName evidence="1">Uncharacterized protein</fullName>
    </submittedName>
</protein>
<reference evidence="1 2" key="1">
    <citation type="submission" date="2013-04" db="EMBL/GenBank/DDBJ databases">
        <title>The Genome Sequence of Treponema medium ATCC 700293.</title>
        <authorList>
            <consortium name="The Broad Institute Genomics Platform"/>
            <person name="Earl A."/>
            <person name="Ward D."/>
            <person name="Feldgarden M."/>
            <person name="Gevers D."/>
            <person name="Leonetti C."/>
            <person name="Blanton J.M."/>
            <person name="Dewhirst F.E."/>
            <person name="Izard J."/>
            <person name="Walker B."/>
            <person name="Young S."/>
            <person name="Zeng Q."/>
            <person name="Gargeya S."/>
            <person name="Fitzgerald M."/>
            <person name="Haas B."/>
            <person name="Abouelleil A."/>
            <person name="Allen A.W."/>
            <person name="Alvarado L."/>
            <person name="Arachchi H.M."/>
            <person name="Berlin A.M."/>
            <person name="Chapman S.B."/>
            <person name="Gainer-Dewar J."/>
            <person name="Goldberg J."/>
            <person name="Griggs A."/>
            <person name="Gujja S."/>
            <person name="Hansen M."/>
            <person name="Howarth C."/>
            <person name="Imamovic A."/>
            <person name="Ireland A."/>
            <person name="Larimer J."/>
            <person name="McCowan C."/>
            <person name="Murphy C."/>
            <person name="Pearson M."/>
            <person name="Poon T.W."/>
            <person name="Priest M."/>
            <person name="Roberts A."/>
            <person name="Saif S."/>
            <person name="Shea T."/>
            <person name="Sisk P."/>
            <person name="Sykes S."/>
            <person name="Wortman J."/>
            <person name="Nusbaum C."/>
            <person name="Birren B."/>
        </authorList>
    </citation>
    <scope>NUCLEOTIDE SEQUENCE [LARGE SCALE GENOMIC DNA]</scope>
    <source>
        <strain evidence="1 2">ATCC 700293</strain>
    </source>
</reference>
<evidence type="ECO:0000313" key="2">
    <source>
        <dbReference type="Proteomes" id="UP000014634"/>
    </source>
</evidence>
<organism evidence="1 2">
    <name type="scientific">Treponema medium ATCC 700293</name>
    <dbReference type="NCBI Taxonomy" id="1125700"/>
    <lineage>
        <taxon>Bacteria</taxon>
        <taxon>Pseudomonadati</taxon>
        <taxon>Spirochaetota</taxon>
        <taxon>Spirochaetia</taxon>
        <taxon>Spirochaetales</taxon>
        <taxon>Treponemataceae</taxon>
        <taxon>Treponema</taxon>
    </lineage>
</organism>
<sequence>MISPNAPLFTELYAAFKCTACGCVCEYWDGASFKEKLGLSFRTCPDCGGKLKYTKKSAYPSDSRDRILRQY</sequence>
<name>A0AA87TE44_TREMD</name>
<proteinExistence type="predicted"/>
<evidence type="ECO:0000313" key="1">
    <source>
        <dbReference type="EMBL" id="EPF27808.1"/>
    </source>
</evidence>